<dbReference type="InterPro" id="IPR020841">
    <property type="entry name" value="PKS_Beta-ketoAc_synthase_dom"/>
</dbReference>
<dbReference type="InterPro" id="IPR001031">
    <property type="entry name" value="Thioesterase"/>
</dbReference>
<dbReference type="Gene3D" id="3.40.50.1820">
    <property type="entry name" value="alpha/beta hydrolase"/>
    <property type="match status" value="1"/>
</dbReference>
<dbReference type="SUPFAM" id="SSF53901">
    <property type="entry name" value="Thiolase-like"/>
    <property type="match status" value="1"/>
</dbReference>
<dbReference type="InterPro" id="IPR006162">
    <property type="entry name" value="Ppantetheine_attach_site"/>
</dbReference>
<keyword evidence="11" id="KW-1185">Reference proteome</keyword>
<sequence>MAVTVLDGEQPAEQRQVILFGDLSLVNLEDSFKSLLHVKTNPLLTSFFDRVNYSLRRLLDELPLQQQDFFPHFTTLIDLISRLGETSGTPVLEFFLLSVQQVAQCIVYFSHGSRIFPPVNACLIGPCTGGFAASALACSYNLPDFVTNGVEATITAFRTALLSFSVSRSFWSRSSSEKSSSWSVAVSSRSDKSVEEMAREYMAVKTPLRDSILWKSAVTAGQTVTLSGNPPVLEDFLENNSTQLKYKMLEIDSPYHAAHLFCDSDVDEIIGQLADTKTTERQPQLPLLSSATGRAMPAPSFDSLLHTVVHETLLEPVRWDLILDSCQTWLTQRAAQECAILPFSSNAATMIASELTKQKSLQVTISDVTGSGRIDDQDLPTGRFDQSKIAIIGYSGRFPSAESNEAFWELLRAGRDVHREIPKERFDWEKYHDPTSKKKNTSRVKYGCWIDEPGLFDTKFFNMSPKEAENTDPAQRLAITTTYEAMEMAGMVRNRTASTQQDRVAVFFGTTSDDYREVNSGQDIGTYFIPGGNRAFVPGRISYFFRFSGPSLSVDTACSSSFAAIQAACGYLWRGECDTAIAGGTNVLTNPDNFAGLDRAHFLSTTGNCNAFDDEANGYCRSDAVGSVILKRLEDAEADCDPIFGVILGTNTNHCGQTESITRPHEGDQVSVFKNIMRHSGIDPTDVGYVEMHGTGTQAGDATEMNSVLSAFVPEYKRTQMRPARPLYLGSAKANIGHAESASGVSSLIKVMMMMKHNEIPPHCGIKNRINHNYPLDLAQRGVNIALEVKPWHREDAPSGRRAVFLNNFSAAGGNTAMLVEDAPAPKSMDNMKDARSTHLVTVSAKSSKSLMSNINSLVASLEQKRTSLSATVLSYTTTARRMHHNYRVIVSGTDLESVKSALQSWTQENQSAVSDLKPIPASPKKQTRLVFMFSGQGTLYAEMGKQLFTVNDAFRTTLLKLNRLAQIQGFPSFLGLIDGTITAAQLPNVSAVVSQLALVCVQVALFELWKSWGIAPAAVIGHSLGEYPALYAAGVLNTADMIYLVATRATLLEKLCSRGTHSMLAVKARQDVVDELMRASLVNDECEIACANQPSGYVIAGPGDKIAEISRQAARTGVEVVNLEVPFAFHSPQVEPILAAFEESASQGVVYNPPAIPVLSPLLGRVVSAGEHGTLTSHYLSAACREQVNFTKALASATEFADLDRTIWLEIGAHPVCSGMIKGTIDSRAKTIATLRQKVDPYQTLTAGLKTLYLAGLDINWNEYHRHFPAAHQVVELPRYSWDLKNHWIPYRNDFLLTKGGEAPMEVALPPVPVRKYLSPCAQQIVEETHGTDHSYMMVESDIFNEKLLPVLQGHLVNGAALCPSSMYADLAFTVADYLVRQSPNKLPPATTGLDVANVKVFNPLIAKNNETAHLFRFSANADWAANRIAMEIFSVNATGKRTTAHAKFEVNVFPHHQWLKEWKRNTHFITARIDALNASIHNPNTETHLIKRGLAYKLFSALVDYSKEYQGMSEIILDSHRLEAVSTVQFQIGKDEFCINPRWIDSLGGVAGFIMNANDGVSSKDQVFINHGWETMRIAEPLQENKTYQAYNRMQLVEGTTYAGDTYILDEGRIIAVFQGVTFQGVPRRALDHLLPGNSPKASTAAKPVAPEASSKQIPAKSASPQSVRQATPKPKLVSQSPSRVFNRILALISEEVGVGIPDLTPDAEFANLGVDSLLSLTITAKIRDELGLDFPPSLFVDEPTVGELRTLVASTEEDDTPSGTSSGEEDYFAESQGSTRATSVGVLTPDGDEPSSSSPESARVALVLRQAIAEETQVAMDELKSHTCLADIGVDSLLGLTISGRLQELLQVEIPGSMLMEFETVQELEEELYNAMGLEKPQANPKAKLLKTHISSVTRDKPIPVSSTMPGTTNSSLPQATSILLSGSPKAAQVILFLFPDGSGSASSYAALAPAVAPKTVAVYGLNCPWRKTAREMTRLGITMSSMVAQYLPEVQRLIQAVHSQGNTNASIAFGGWSAGGILAFEAIRQMSQQQTTTSVSHLVLLDSPNPIGLQNPPKRMFDFFDSLGIFGTAPAKNGVKPKTPEWLLEHFNAFISILDEYEPSPLPNAPASLMVYARDGVCKDPNGPKMEIRPDDPREMIWLLNNRTDFSADGWASIVGREGLSITVLGEVNHFTLMDKGPKTIEMGEAVAEFLKRG</sequence>
<dbReference type="FunFam" id="3.10.129.110:FF:000001">
    <property type="entry name" value="Sterigmatocystin biosynthesis polyketide synthase"/>
    <property type="match status" value="1"/>
</dbReference>
<keyword evidence="1" id="KW-0596">Phosphopantetheine</keyword>
<evidence type="ECO:0000313" key="11">
    <source>
        <dbReference type="Proteomes" id="UP000191672"/>
    </source>
</evidence>
<dbReference type="SMART" id="SM00827">
    <property type="entry name" value="PKS_AT"/>
    <property type="match status" value="1"/>
</dbReference>
<organism evidence="10 11">
    <name type="scientific">Penicillium antarcticum</name>
    <dbReference type="NCBI Taxonomy" id="416450"/>
    <lineage>
        <taxon>Eukaryota</taxon>
        <taxon>Fungi</taxon>
        <taxon>Dikarya</taxon>
        <taxon>Ascomycota</taxon>
        <taxon>Pezizomycotina</taxon>
        <taxon>Eurotiomycetes</taxon>
        <taxon>Eurotiomycetidae</taxon>
        <taxon>Eurotiales</taxon>
        <taxon>Aspergillaceae</taxon>
        <taxon>Penicillium</taxon>
    </lineage>
</organism>
<dbReference type="InterPro" id="IPR014043">
    <property type="entry name" value="Acyl_transferase_dom"/>
</dbReference>
<dbReference type="InterPro" id="IPR050091">
    <property type="entry name" value="PKS_NRPS_Biosynth_Enz"/>
</dbReference>
<dbReference type="PANTHER" id="PTHR43775">
    <property type="entry name" value="FATTY ACID SYNTHASE"/>
    <property type="match status" value="1"/>
</dbReference>
<dbReference type="Pfam" id="PF22621">
    <property type="entry name" value="CurL-like_PKS_C"/>
    <property type="match status" value="1"/>
</dbReference>
<feature type="domain" description="Carrier" evidence="7">
    <location>
        <begin position="1805"/>
        <end position="1879"/>
    </location>
</feature>
<dbReference type="InterPro" id="IPR020806">
    <property type="entry name" value="PKS_PP-bd"/>
</dbReference>
<proteinExistence type="predicted"/>
<dbReference type="Gene3D" id="1.10.1200.10">
    <property type="entry name" value="ACP-like"/>
    <property type="match status" value="2"/>
</dbReference>
<dbReference type="InterPro" id="IPR032088">
    <property type="entry name" value="SAT"/>
</dbReference>
<dbReference type="InterPro" id="IPR016035">
    <property type="entry name" value="Acyl_Trfase/lysoPLipase"/>
</dbReference>
<dbReference type="SUPFAM" id="SSF55048">
    <property type="entry name" value="Probable ACP-binding domain of malonyl-CoA ACP transacylase"/>
    <property type="match status" value="1"/>
</dbReference>
<dbReference type="SUPFAM" id="SSF47336">
    <property type="entry name" value="ACP-like"/>
    <property type="match status" value="1"/>
</dbReference>
<dbReference type="InterPro" id="IPR016039">
    <property type="entry name" value="Thiolase-like"/>
</dbReference>
<dbReference type="FunFam" id="1.10.1200.10:FF:000011">
    <property type="entry name" value="Sterigmatocystin biosynthesis polyketide synthase"/>
    <property type="match status" value="1"/>
</dbReference>
<feature type="active site" description="Proton donor; for dehydratase activity" evidence="5">
    <location>
        <position position="1547"/>
    </location>
</feature>
<dbReference type="Gene3D" id="3.40.366.10">
    <property type="entry name" value="Malonyl-Coenzyme A Acyl Carrier Protein, domain 2"/>
    <property type="match status" value="2"/>
</dbReference>
<dbReference type="InterPro" id="IPR001227">
    <property type="entry name" value="Ac_transferase_dom_sf"/>
</dbReference>
<dbReference type="PROSITE" id="PS50075">
    <property type="entry name" value="CARRIER"/>
    <property type="match status" value="2"/>
</dbReference>
<evidence type="ECO:0000256" key="1">
    <source>
        <dbReference type="ARBA" id="ARBA00022450"/>
    </source>
</evidence>
<dbReference type="PROSITE" id="PS00606">
    <property type="entry name" value="KS3_1"/>
    <property type="match status" value="1"/>
</dbReference>
<feature type="region of interest" description="N-terminal hotdog fold" evidence="5">
    <location>
        <begin position="1324"/>
        <end position="1459"/>
    </location>
</feature>
<dbReference type="CDD" id="cd00833">
    <property type="entry name" value="PKS"/>
    <property type="match status" value="1"/>
</dbReference>
<dbReference type="GO" id="GO:0004315">
    <property type="term" value="F:3-oxoacyl-[acyl-carrier-protein] synthase activity"/>
    <property type="evidence" value="ECO:0007669"/>
    <property type="project" value="InterPro"/>
</dbReference>
<evidence type="ECO:0000259" key="9">
    <source>
        <dbReference type="PROSITE" id="PS52019"/>
    </source>
</evidence>
<dbReference type="GO" id="GO:0017000">
    <property type="term" value="P:antibiotic biosynthetic process"/>
    <property type="evidence" value="ECO:0007669"/>
    <property type="project" value="UniProtKB-ARBA"/>
</dbReference>
<dbReference type="Gene3D" id="3.10.129.110">
    <property type="entry name" value="Polyketide synthase dehydratase"/>
    <property type="match status" value="1"/>
</dbReference>
<dbReference type="Gene3D" id="3.40.47.10">
    <property type="match status" value="1"/>
</dbReference>
<dbReference type="Pfam" id="PF00550">
    <property type="entry name" value="PP-binding"/>
    <property type="match status" value="2"/>
</dbReference>
<dbReference type="InterPro" id="IPR030918">
    <property type="entry name" value="PT_fungal_PKS"/>
</dbReference>
<dbReference type="Proteomes" id="UP000191672">
    <property type="component" value="Unassembled WGS sequence"/>
</dbReference>
<feature type="domain" description="PKS/mFAS DH" evidence="9">
    <location>
        <begin position="1324"/>
        <end position="1634"/>
    </location>
</feature>
<dbReference type="Pfam" id="PF00109">
    <property type="entry name" value="ketoacyl-synt"/>
    <property type="match status" value="1"/>
</dbReference>
<dbReference type="InterPro" id="IPR014030">
    <property type="entry name" value="Ketoacyl_synth_N"/>
</dbReference>
<dbReference type="InterPro" id="IPR029058">
    <property type="entry name" value="AB_hydrolase_fold"/>
</dbReference>
<evidence type="ECO:0000256" key="3">
    <source>
        <dbReference type="ARBA" id="ARBA00022679"/>
    </source>
</evidence>
<evidence type="ECO:0000259" key="8">
    <source>
        <dbReference type="PROSITE" id="PS52004"/>
    </source>
</evidence>
<dbReference type="InterPro" id="IPR009081">
    <property type="entry name" value="PP-bd_ACP"/>
</dbReference>
<name>A0A1V6QM12_9EURO</name>
<dbReference type="PROSITE" id="PS00012">
    <property type="entry name" value="PHOSPHOPANTETHEINE"/>
    <property type="match status" value="1"/>
</dbReference>
<dbReference type="Pfam" id="PF00698">
    <property type="entry name" value="Acyl_transf_1"/>
    <property type="match status" value="1"/>
</dbReference>
<accession>A0A1V6QM12</accession>
<dbReference type="InterPro" id="IPR036736">
    <property type="entry name" value="ACP-like_sf"/>
</dbReference>
<feature type="domain" description="Carrier" evidence="7">
    <location>
        <begin position="1685"/>
        <end position="1759"/>
    </location>
</feature>
<evidence type="ECO:0000256" key="6">
    <source>
        <dbReference type="SAM" id="MobiDB-lite"/>
    </source>
</evidence>
<dbReference type="PROSITE" id="PS52004">
    <property type="entry name" value="KS3_2"/>
    <property type="match status" value="1"/>
</dbReference>
<feature type="region of interest" description="Disordered" evidence="6">
    <location>
        <begin position="1636"/>
        <end position="1681"/>
    </location>
</feature>
<gene>
    <name evidence="10" type="ORF">PENANT_c002G05201</name>
</gene>
<dbReference type="GO" id="GO:0031177">
    <property type="term" value="F:phosphopantetheine binding"/>
    <property type="evidence" value="ECO:0007669"/>
    <property type="project" value="InterPro"/>
</dbReference>
<dbReference type="EMBL" id="MDYN01000002">
    <property type="protein sequence ID" value="OQD89992.1"/>
    <property type="molecule type" value="Genomic_DNA"/>
</dbReference>
<dbReference type="STRING" id="416450.A0A1V6QM12"/>
<dbReference type="Pfam" id="PF00975">
    <property type="entry name" value="Thioesterase"/>
    <property type="match status" value="1"/>
</dbReference>
<evidence type="ECO:0000313" key="10">
    <source>
        <dbReference type="EMBL" id="OQD89992.1"/>
    </source>
</evidence>
<dbReference type="SMART" id="SM00823">
    <property type="entry name" value="PKS_PP"/>
    <property type="match status" value="2"/>
</dbReference>
<dbReference type="InterPro" id="IPR049900">
    <property type="entry name" value="PKS_mFAS_DH"/>
</dbReference>
<feature type="domain" description="Ketosynthase family 3 (KS3)" evidence="8">
    <location>
        <begin position="386"/>
        <end position="822"/>
    </location>
</feature>
<evidence type="ECO:0000259" key="7">
    <source>
        <dbReference type="PROSITE" id="PS50075"/>
    </source>
</evidence>
<dbReference type="SMART" id="SM00825">
    <property type="entry name" value="PKS_KS"/>
    <property type="match status" value="1"/>
</dbReference>
<dbReference type="SUPFAM" id="SSF53474">
    <property type="entry name" value="alpha/beta-Hydrolases"/>
    <property type="match status" value="1"/>
</dbReference>
<dbReference type="NCBIfam" id="TIGR04532">
    <property type="entry name" value="PT_fungal_PKS"/>
    <property type="match status" value="1"/>
</dbReference>
<dbReference type="InterPro" id="IPR018201">
    <property type="entry name" value="Ketoacyl_synth_AS"/>
</dbReference>
<feature type="region of interest" description="C-terminal hotdog fold" evidence="5">
    <location>
        <begin position="1487"/>
        <end position="1634"/>
    </location>
</feature>
<evidence type="ECO:0000256" key="2">
    <source>
        <dbReference type="ARBA" id="ARBA00022553"/>
    </source>
</evidence>
<dbReference type="SUPFAM" id="SSF52151">
    <property type="entry name" value="FabD/lysophospholipase-like"/>
    <property type="match status" value="1"/>
</dbReference>
<comment type="caution">
    <text evidence="10">The sequence shown here is derived from an EMBL/GenBank/DDBJ whole genome shotgun (WGS) entry which is preliminary data.</text>
</comment>
<evidence type="ECO:0000256" key="5">
    <source>
        <dbReference type="PROSITE-ProRule" id="PRU01363"/>
    </source>
</evidence>
<dbReference type="GO" id="GO:0004312">
    <property type="term" value="F:fatty acid synthase activity"/>
    <property type="evidence" value="ECO:0007669"/>
    <property type="project" value="TreeGrafter"/>
</dbReference>
<dbReference type="InterPro" id="IPR042104">
    <property type="entry name" value="PKS_dehydratase_sf"/>
</dbReference>
<dbReference type="Gene3D" id="3.30.70.3290">
    <property type="match status" value="1"/>
</dbReference>
<dbReference type="PROSITE" id="PS52019">
    <property type="entry name" value="PKS_MFAS_DH"/>
    <property type="match status" value="1"/>
</dbReference>
<dbReference type="InterPro" id="IPR016036">
    <property type="entry name" value="Malonyl_transacylase_ACP-bd"/>
</dbReference>
<protein>
    <recommendedName>
        <fullName evidence="12">Carrier domain-containing protein</fullName>
    </recommendedName>
</protein>
<dbReference type="GO" id="GO:0006633">
    <property type="term" value="P:fatty acid biosynthetic process"/>
    <property type="evidence" value="ECO:0007669"/>
    <property type="project" value="InterPro"/>
</dbReference>
<feature type="region of interest" description="Disordered" evidence="6">
    <location>
        <begin position="1755"/>
        <end position="1803"/>
    </location>
</feature>
<dbReference type="InterPro" id="IPR014031">
    <property type="entry name" value="Ketoacyl_synth_C"/>
</dbReference>
<dbReference type="PANTHER" id="PTHR43775:SF45">
    <property type="entry name" value="CONIDIAL PIGMENT POLYKETIDE SYNTHASE ALB1"/>
    <property type="match status" value="1"/>
</dbReference>
<evidence type="ECO:0008006" key="12">
    <source>
        <dbReference type="Google" id="ProtNLM"/>
    </source>
</evidence>
<feature type="active site" description="Proton acceptor; for dehydratase activity" evidence="5">
    <location>
        <position position="1356"/>
    </location>
</feature>
<reference evidence="11" key="1">
    <citation type="journal article" date="2017" name="Nat. Microbiol.">
        <title>Global analysis of biosynthetic gene clusters reveals vast potential of secondary metabolite production in Penicillium species.</title>
        <authorList>
            <person name="Nielsen J.C."/>
            <person name="Grijseels S."/>
            <person name="Prigent S."/>
            <person name="Ji B."/>
            <person name="Dainat J."/>
            <person name="Nielsen K.F."/>
            <person name="Frisvad J.C."/>
            <person name="Workman M."/>
            <person name="Nielsen J."/>
        </authorList>
    </citation>
    <scope>NUCLEOTIDE SEQUENCE [LARGE SCALE GENOMIC DNA]</scope>
    <source>
        <strain evidence="11">IBT 31811</strain>
    </source>
</reference>
<dbReference type="GO" id="GO:0030639">
    <property type="term" value="P:polyketide biosynthetic process"/>
    <property type="evidence" value="ECO:0007669"/>
    <property type="project" value="UniProtKB-ARBA"/>
</dbReference>
<keyword evidence="4" id="KW-0677">Repeat</keyword>
<keyword evidence="3" id="KW-0808">Transferase</keyword>
<keyword evidence="2" id="KW-0597">Phosphoprotein</keyword>
<evidence type="ECO:0000256" key="4">
    <source>
        <dbReference type="ARBA" id="ARBA00022737"/>
    </source>
</evidence>
<dbReference type="Pfam" id="PF16073">
    <property type="entry name" value="SAT"/>
    <property type="match status" value="1"/>
</dbReference>
<dbReference type="Pfam" id="PF02801">
    <property type="entry name" value="Ketoacyl-synt_C"/>
    <property type="match status" value="1"/>
</dbReference>